<dbReference type="Gene3D" id="3.40.1160.10">
    <property type="entry name" value="Acetylglutamate kinase-like"/>
    <property type="match status" value="1"/>
</dbReference>
<organism evidence="13">
    <name type="scientific">Micromonas pusilla (strain CCMP1545)</name>
    <name type="common">Picoplanktonic green alga</name>
    <dbReference type="NCBI Taxonomy" id="564608"/>
    <lineage>
        <taxon>Eukaryota</taxon>
        <taxon>Viridiplantae</taxon>
        <taxon>Chlorophyta</taxon>
        <taxon>Mamiellophyceae</taxon>
        <taxon>Mamiellales</taxon>
        <taxon>Mamiellaceae</taxon>
        <taxon>Micromonas</taxon>
    </lineage>
</organism>
<evidence type="ECO:0000259" key="11">
    <source>
        <dbReference type="Pfam" id="PF22468"/>
    </source>
</evidence>
<dbReference type="STRING" id="564608.C1MSF0"/>
<dbReference type="GeneID" id="9684481"/>
<comment type="pathway">
    <text evidence="8">Amino-acid biosynthesis; L-lysine biosynthesis via DAP pathway; (S)-tetrahydrodipicolinate from L-aspartate: step 1/4.</text>
</comment>
<keyword evidence="4" id="KW-0791">Threonine biosynthesis</keyword>
<dbReference type="GO" id="GO:0009570">
    <property type="term" value="C:chloroplast stroma"/>
    <property type="evidence" value="ECO:0007669"/>
    <property type="project" value="TreeGrafter"/>
</dbReference>
<proteinExistence type="inferred from homology"/>
<evidence type="ECO:0000313" key="12">
    <source>
        <dbReference type="EMBL" id="EEH57497.1"/>
    </source>
</evidence>
<sequence length="575" mass="61894">MSAHAVRAAAVATTTTKPQRDRVRTYRPHHRVVSTTAARPSPRASAAPRRWSADAATTPSLPLRANSRGDRIAVHAGAAAATPPTKRQPGESLNAYSVVMKFGGSSVADAARMREVADIILAFPDELPVIVLSAMGKSTNNLIEAGELAAECGADAVASLAPIARLRDLHREAMDDLRVDDATRDEVDALLDEMQRLCAHVADEKKLTPRNKDAISIGIASEQRDAFDIGLTTTDDFGNGNIVDVTYDLVASALAMKPGADSKRVVPIVTGFLGRGEKTGLITTLGRGGSGAFCTLVPIRPHLTATVIGAALNVPEVQVWKDVDGVLSADPREIDNTAVLEFLTFEEATELAYFGAQVLHPQSMRPAMDKDGLRRVCISHTGPHTTAFACVRVKNSYNVTAPGTLIGHARPRGDDDPNWMLTSIVQKKSITMLDIVSTRMLGQYGFLATVFEVMERNKISVDCVATSEVSVSLTLDPAKMWSRDLVEEELEALVRDFEENGIARVTCQTGHSLISLIGNVRRNKEIVQRSFAALERADVTVKMISQGASKTNISLLVNGDEGTEAVRAIHAEFFT</sequence>
<comment type="similarity">
    <text evidence="1">Belongs to the aspartokinase family.</text>
</comment>
<dbReference type="NCBIfam" id="TIGR00657">
    <property type="entry name" value="asp_kinases"/>
    <property type="match status" value="1"/>
</dbReference>
<dbReference type="InterPro" id="IPR001341">
    <property type="entry name" value="Asp_kinase"/>
</dbReference>
<keyword evidence="8" id="KW-0028">Amino-acid biosynthesis</keyword>
<feature type="compositionally biased region" description="Low complexity" evidence="9">
    <location>
        <begin position="1"/>
        <end position="16"/>
    </location>
</feature>
<dbReference type="OMA" id="DNINIMM"/>
<evidence type="ECO:0000256" key="2">
    <source>
        <dbReference type="ARBA" id="ARBA00013059"/>
    </source>
</evidence>
<dbReference type="KEGG" id="mpp:MICPUCDRAFT_58461"/>
<evidence type="ECO:0000256" key="5">
    <source>
        <dbReference type="ARBA" id="ARBA00022741"/>
    </source>
</evidence>
<dbReference type="InterPro" id="IPR045865">
    <property type="entry name" value="ACT-like_dom_sf"/>
</dbReference>
<dbReference type="InterPro" id="IPR054352">
    <property type="entry name" value="ACT_Aspartokinase"/>
</dbReference>
<feature type="domain" description="Aspartate/glutamate/uridylate kinase" evidence="10">
    <location>
        <begin position="98"/>
        <end position="370"/>
    </location>
</feature>
<dbReference type="GO" id="GO:0009088">
    <property type="term" value="P:threonine biosynthetic process"/>
    <property type="evidence" value="ECO:0007669"/>
    <property type="project" value="UniProtKB-UniPathway"/>
</dbReference>
<comment type="pathway">
    <text evidence="8">Amino-acid biosynthesis; L-threonine biosynthesis; L-threonine from L-aspartate: step 1/5.</text>
</comment>
<dbReference type="Gene3D" id="1.20.120.1320">
    <property type="entry name" value="Aspartokinase, catalytic domain"/>
    <property type="match status" value="1"/>
</dbReference>
<dbReference type="Gene3D" id="3.30.70.260">
    <property type="match status" value="2"/>
</dbReference>
<dbReference type="GO" id="GO:0004072">
    <property type="term" value="F:aspartate kinase activity"/>
    <property type="evidence" value="ECO:0007669"/>
    <property type="project" value="UniProtKB-EC"/>
</dbReference>
<dbReference type="UniPathway" id="UPA00050">
    <property type="reaction ID" value="UER00461"/>
</dbReference>
<reference evidence="12 13" key="1">
    <citation type="journal article" date="2009" name="Science">
        <title>Green evolution and dynamic adaptations revealed by genomes of the marine picoeukaryotes Micromonas.</title>
        <authorList>
            <person name="Worden A.Z."/>
            <person name="Lee J.H."/>
            <person name="Mock T."/>
            <person name="Rouze P."/>
            <person name="Simmons M.P."/>
            <person name="Aerts A.L."/>
            <person name="Allen A.E."/>
            <person name="Cuvelier M.L."/>
            <person name="Derelle E."/>
            <person name="Everett M.V."/>
            <person name="Foulon E."/>
            <person name="Grimwood J."/>
            <person name="Gundlach H."/>
            <person name="Henrissat B."/>
            <person name="Napoli C."/>
            <person name="McDonald S.M."/>
            <person name="Parker M.S."/>
            <person name="Rombauts S."/>
            <person name="Salamov A."/>
            <person name="Von Dassow P."/>
            <person name="Badger J.H."/>
            <person name="Coutinho P.M."/>
            <person name="Demir E."/>
            <person name="Dubchak I."/>
            <person name="Gentemann C."/>
            <person name="Eikrem W."/>
            <person name="Gready J.E."/>
            <person name="John U."/>
            <person name="Lanier W."/>
            <person name="Lindquist E.A."/>
            <person name="Lucas S."/>
            <person name="Mayer K.F."/>
            <person name="Moreau H."/>
            <person name="Not F."/>
            <person name="Otillar R."/>
            <person name="Panaud O."/>
            <person name="Pangilinan J."/>
            <person name="Paulsen I."/>
            <person name="Piegu B."/>
            <person name="Poliakov A."/>
            <person name="Robbens S."/>
            <person name="Schmutz J."/>
            <person name="Toulza E."/>
            <person name="Wyss T."/>
            <person name="Zelensky A."/>
            <person name="Zhou K."/>
            <person name="Armbrust E.V."/>
            <person name="Bhattacharya D."/>
            <person name="Goodenough U.W."/>
            <person name="Van de Peer Y."/>
            <person name="Grigoriev I.V."/>
        </authorList>
    </citation>
    <scope>NUCLEOTIDE SEQUENCE [LARGE SCALE GENOMIC DNA]</scope>
    <source>
        <strain evidence="12 13">CCMP1545</strain>
    </source>
</reference>
<protein>
    <recommendedName>
        <fullName evidence="2">aspartate kinase</fullName>
        <ecNumber evidence="2">2.7.2.4</ecNumber>
    </recommendedName>
</protein>
<dbReference type="GO" id="GO:0005829">
    <property type="term" value="C:cytosol"/>
    <property type="evidence" value="ECO:0007669"/>
    <property type="project" value="TreeGrafter"/>
</dbReference>
<keyword evidence="13" id="KW-1185">Reference proteome</keyword>
<keyword evidence="6" id="KW-0418">Kinase</keyword>
<gene>
    <name evidence="12" type="ORF">MICPUCDRAFT_58461</name>
</gene>
<evidence type="ECO:0000256" key="4">
    <source>
        <dbReference type="ARBA" id="ARBA00022697"/>
    </source>
</evidence>
<name>C1MSF0_MICPC</name>
<dbReference type="GO" id="GO:0009090">
    <property type="term" value="P:homoserine biosynthetic process"/>
    <property type="evidence" value="ECO:0007669"/>
    <property type="project" value="TreeGrafter"/>
</dbReference>
<dbReference type="Pfam" id="PF22468">
    <property type="entry name" value="ACT_9"/>
    <property type="match status" value="1"/>
</dbReference>
<dbReference type="AlphaFoldDB" id="C1MSF0"/>
<dbReference type="SUPFAM" id="SSF53633">
    <property type="entry name" value="Carbamate kinase-like"/>
    <property type="match status" value="1"/>
</dbReference>
<keyword evidence="7" id="KW-0067">ATP-binding</keyword>
<keyword evidence="5" id="KW-0547">Nucleotide-binding</keyword>
<evidence type="ECO:0000256" key="8">
    <source>
        <dbReference type="RuleBase" id="RU004249"/>
    </source>
</evidence>
<dbReference type="PROSITE" id="PS00324">
    <property type="entry name" value="ASPARTOKINASE"/>
    <property type="match status" value="1"/>
</dbReference>
<evidence type="ECO:0000256" key="9">
    <source>
        <dbReference type="SAM" id="MobiDB-lite"/>
    </source>
</evidence>
<dbReference type="UniPathway" id="UPA00034">
    <property type="reaction ID" value="UER00015"/>
</dbReference>
<evidence type="ECO:0000256" key="7">
    <source>
        <dbReference type="ARBA" id="ARBA00022840"/>
    </source>
</evidence>
<dbReference type="eggNOG" id="KOG0456">
    <property type="taxonomic scope" value="Eukaryota"/>
</dbReference>
<dbReference type="SUPFAM" id="SSF55021">
    <property type="entry name" value="ACT-like"/>
    <property type="match status" value="2"/>
</dbReference>
<feature type="region of interest" description="Disordered" evidence="9">
    <location>
        <begin position="1"/>
        <end position="64"/>
    </location>
</feature>
<evidence type="ECO:0000259" key="10">
    <source>
        <dbReference type="Pfam" id="PF00696"/>
    </source>
</evidence>
<dbReference type="Proteomes" id="UP000001876">
    <property type="component" value="Unassembled WGS sequence"/>
</dbReference>
<accession>C1MSF0</accession>
<dbReference type="PANTHER" id="PTHR21499">
    <property type="entry name" value="ASPARTATE KINASE"/>
    <property type="match status" value="1"/>
</dbReference>
<keyword evidence="3" id="KW-0808">Transferase</keyword>
<dbReference type="InterPro" id="IPR036393">
    <property type="entry name" value="AceGlu_kinase-like_sf"/>
</dbReference>
<dbReference type="GO" id="GO:0009089">
    <property type="term" value="P:lysine biosynthetic process via diaminopimelate"/>
    <property type="evidence" value="ECO:0007669"/>
    <property type="project" value="UniProtKB-UniPathway"/>
</dbReference>
<dbReference type="InterPro" id="IPR001048">
    <property type="entry name" value="Asp/Glu/Uridylate_kinase"/>
</dbReference>
<evidence type="ECO:0000313" key="13">
    <source>
        <dbReference type="Proteomes" id="UP000001876"/>
    </source>
</evidence>
<evidence type="ECO:0000256" key="3">
    <source>
        <dbReference type="ARBA" id="ARBA00022679"/>
    </source>
</evidence>
<dbReference type="EMBL" id="GG663739">
    <property type="protein sequence ID" value="EEH57497.1"/>
    <property type="molecule type" value="Genomic_DNA"/>
</dbReference>
<comment type="pathway">
    <text evidence="8">Amino-acid biosynthesis; L-methionine biosynthesis via de novo pathway; L-homoserine from L-aspartate: step 1/3.</text>
</comment>
<dbReference type="Pfam" id="PF00696">
    <property type="entry name" value="AA_kinase"/>
    <property type="match status" value="1"/>
</dbReference>
<feature type="compositionally biased region" description="Low complexity" evidence="9">
    <location>
        <begin position="34"/>
        <end position="57"/>
    </location>
</feature>
<evidence type="ECO:0000256" key="1">
    <source>
        <dbReference type="ARBA" id="ARBA00010122"/>
    </source>
</evidence>
<dbReference type="UniPathway" id="UPA00051">
    <property type="reaction ID" value="UER00462"/>
</dbReference>
<dbReference type="InterPro" id="IPR018042">
    <property type="entry name" value="Aspartate_kinase_CS"/>
</dbReference>
<evidence type="ECO:0000256" key="6">
    <source>
        <dbReference type="ARBA" id="ARBA00022777"/>
    </source>
</evidence>
<dbReference type="PANTHER" id="PTHR21499:SF59">
    <property type="entry name" value="ASPARTOKINASE"/>
    <property type="match status" value="1"/>
</dbReference>
<feature type="domain" description="Aspartokinase ACT" evidence="11">
    <location>
        <begin position="514"/>
        <end position="573"/>
    </location>
</feature>
<dbReference type="OrthoDB" id="4323675at2759"/>
<dbReference type="EC" id="2.7.2.4" evidence="2"/>
<dbReference type="InterPro" id="IPR042199">
    <property type="entry name" value="AsparK_Bifunc_asparK/hSer_DH"/>
</dbReference>
<dbReference type="GO" id="GO:0005524">
    <property type="term" value="F:ATP binding"/>
    <property type="evidence" value="ECO:0007669"/>
    <property type="project" value="UniProtKB-KW"/>
</dbReference>
<dbReference type="RefSeq" id="XP_003059042.1">
    <property type="nucleotide sequence ID" value="XM_003058996.1"/>
</dbReference>